<keyword evidence="5" id="KW-1185">Reference proteome</keyword>
<evidence type="ECO:0000313" key="4">
    <source>
        <dbReference type="EMBL" id="ETY70928.1"/>
    </source>
</evidence>
<reference evidence="4 5" key="1">
    <citation type="journal article" date="2014" name="Genome Announc.">
        <title>The Genome Sequence of Bifidobacterium moukalabense DSM 27321 Highlights the Close Phylogenetic Relatedness with the Bifidobacterium dentium Taxon.</title>
        <authorList>
            <person name="Lugli G.A."/>
            <person name="Duranti S."/>
            <person name="Milani C."/>
            <person name="Turroni F."/>
            <person name="Viappiani A."/>
            <person name="Mangifesta M."/>
            <person name="van Sinderen D."/>
            <person name="Ventura M."/>
        </authorList>
    </citation>
    <scope>NUCLEOTIDE SEQUENCE [LARGE SCALE GENOMIC DNA]</scope>
    <source>
        <strain evidence="4 5">DSM 27321</strain>
    </source>
</reference>
<sequence>MMIGVEPIAFHVDGGTRGPLTLRGTKYLPEHFDEHGKAPVALLFHGFGGNRIDFSGFMVQMARELAERGLVAVTYDRAGHGESDGSFYDTTVTGDVSDALQVAEAVRNLPGCDPDNLHLAGLSLGAVIATWTAPRLAVQPRSIALCSIAASYADEIRGGHLQGCSLSMLDDLGYFDFMGVAMGRAMIDDATASDPYAQAWGFVGRAKFVHGTKDFIPIEYARRYRDVYGERMDLLEIKGGDHGFGNVEHRRIVMQGVGEFISSQAI</sequence>
<dbReference type="eggNOG" id="COG1073">
    <property type="taxonomic scope" value="Bacteria"/>
</dbReference>
<evidence type="ECO:0000256" key="2">
    <source>
        <dbReference type="ARBA" id="ARBA00038115"/>
    </source>
</evidence>
<evidence type="ECO:0000313" key="5">
    <source>
        <dbReference type="Proteomes" id="UP000019155"/>
    </source>
</evidence>
<comment type="caution">
    <text evidence="4">The sequence shown here is derived from an EMBL/GenBank/DDBJ whole genome shotgun (WGS) entry which is preliminary data.</text>
</comment>
<protein>
    <submittedName>
        <fullName evidence="4">Putative esterase</fullName>
    </submittedName>
</protein>
<proteinExistence type="inferred from homology"/>
<organism evidence="4 5">
    <name type="scientific">Bifidobacterium moukalabense DSM 27321</name>
    <dbReference type="NCBI Taxonomy" id="1435051"/>
    <lineage>
        <taxon>Bacteria</taxon>
        <taxon>Bacillati</taxon>
        <taxon>Actinomycetota</taxon>
        <taxon>Actinomycetes</taxon>
        <taxon>Bifidobacteriales</taxon>
        <taxon>Bifidobacteriaceae</taxon>
        <taxon>Bifidobacterium</taxon>
    </lineage>
</organism>
<dbReference type="AlphaFoldDB" id="W4N765"/>
<dbReference type="OrthoDB" id="128799at2"/>
<dbReference type="InterPro" id="IPR050261">
    <property type="entry name" value="FrsA_esterase"/>
</dbReference>
<dbReference type="GO" id="GO:0052689">
    <property type="term" value="F:carboxylic ester hydrolase activity"/>
    <property type="evidence" value="ECO:0007669"/>
    <property type="project" value="UniProtKB-ARBA"/>
</dbReference>
<feature type="domain" description="AB hydrolase-1" evidence="3">
    <location>
        <begin position="42"/>
        <end position="249"/>
    </location>
</feature>
<dbReference type="Pfam" id="PF12697">
    <property type="entry name" value="Abhydrolase_6"/>
    <property type="match status" value="1"/>
</dbReference>
<dbReference type="InterPro" id="IPR000073">
    <property type="entry name" value="AB_hydrolase_1"/>
</dbReference>
<comment type="similarity">
    <text evidence="2">Belongs to the AB hydrolase superfamily. FUS2 hydrolase family.</text>
</comment>
<dbReference type="RefSeq" id="WP_137648258.1">
    <property type="nucleotide sequence ID" value="NZ_AZMV01000007.1"/>
</dbReference>
<dbReference type="PANTHER" id="PTHR22946:SF9">
    <property type="entry name" value="POLYKETIDE TRANSFERASE AF380"/>
    <property type="match status" value="1"/>
</dbReference>
<keyword evidence="1" id="KW-0378">Hydrolase</keyword>
<dbReference type="PANTHER" id="PTHR22946">
    <property type="entry name" value="DIENELACTONE HYDROLASE DOMAIN-CONTAINING PROTEIN-RELATED"/>
    <property type="match status" value="1"/>
</dbReference>
<dbReference type="Gene3D" id="3.40.50.1820">
    <property type="entry name" value="alpha/beta hydrolase"/>
    <property type="match status" value="1"/>
</dbReference>
<gene>
    <name evidence="4" type="ORF">BMOU_1791</name>
</gene>
<dbReference type="GeneID" id="97501821"/>
<name>W4N765_9BIFI</name>
<dbReference type="Proteomes" id="UP000019155">
    <property type="component" value="Unassembled WGS sequence"/>
</dbReference>
<evidence type="ECO:0000259" key="3">
    <source>
        <dbReference type="Pfam" id="PF12697"/>
    </source>
</evidence>
<dbReference type="STRING" id="1435051.BMOU_1791"/>
<dbReference type="SUPFAM" id="SSF53474">
    <property type="entry name" value="alpha/beta-Hydrolases"/>
    <property type="match status" value="1"/>
</dbReference>
<dbReference type="InterPro" id="IPR029058">
    <property type="entry name" value="AB_hydrolase_fold"/>
</dbReference>
<dbReference type="EMBL" id="AZMV01000007">
    <property type="protein sequence ID" value="ETY70928.1"/>
    <property type="molecule type" value="Genomic_DNA"/>
</dbReference>
<accession>W4N765</accession>
<dbReference type="PATRIC" id="fig|1435051.3.peg.1780"/>
<evidence type="ECO:0000256" key="1">
    <source>
        <dbReference type="ARBA" id="ARBA00022801"/>
    </source>
</evidence>